<feature type="domain" description="Heterokaryon incompatibility" evidence="1">
    <location>
        <begin position="197"/>
        <end position="330"/>
    </location>
</feature>
<dbReference type="Proteomes" id="UP001301769">
    <property type="component" value="Unassembled WGS sequence"/>
</dbReference>
<accession>A0AAN7B8C0</accession>
<comment type="caution">
    <text evidence="2">The sequence shown here is derived from an EMBL/GenBank/DDBJ whole genome shotgun (WGS) entry which is preliminary data.</text>
</comment>
<dbReference type="EMBL" id="MU858103">
    <property type="protein sequence ID" value="KAK4213832.1"/>
    <property type="molecule type" value="Genomic_DNA"/>
</dbReference>
<evidence type="ECO:0000259" key="1">
    <source>
        <dbReference type="Pfam" id="PF06985"/>
    </source>
</evidence>
<dbReference type="Pfam" id="PF06985">
    <property type="entry name" value="HET"/>
    <property type="match status" value="1"/>
</dbReference>
<evidence type="ECO:0000313" key="3">
    <source>
        <dbReference type="Proteomes" id="UP001301769"/>
    </source>
</evidence>
<dbReference type="InterPro" id="IPR052895">
    <property type="entry name" value="HetReg/Transcr_Mod"/>
</dbReference>
<dbReference type="PANTHER" id="PTHR24148">
    <property type="entry name" value="ANKYRIN REPEAT DOMAIN-CONTAINING PROTEIN 39 HOMOLOG-RELATED"/>
    <property type="match status" value="1"/>
</dbReference>
<dbReference type="InterPro" id="IPR010730">
    <property type="entry name" value="HET"/>
</dbReference>
<dbReference type="PANTHER" id="PTHR24148:SF81">
    <property type="entry name" value="HETEROKARYON INCOMPATIBILITY DOMAIN-CONTAINING PROTEIN"/>
    <property type="match status" value="1"/>
</dbReference>
<organism evidence="2 3">
    <name type="scientific">Rhypophila decipiens</name>
    <dbReference type="NCBI Taxonomy" id="261697"/>
    <lineage>
        <taxon>Eukaryota</taxon>
        <taxon>Fungi</taxon>
        <taxon>Dikarya</taxon>
        <taxon>Ascomycota</taxon>
        <taxon>Pezizomycotina</taxon>
        <taxon>Sordariomycetes</taxon>
        <taxon>Sordariomycetidae</taxon>
        <taxon>Sordariales</taxon>
        <taxon>Naviculisporaceae</taxon>
        <taxon>Rhypophila</taxon>
    </lineage>
</organism>
<protein>
    <submittedName>
        <fullName evidence="2">Heterokaryon incompatibility protein-domain-containing protein</fullName>
    </submittedName>
</protein>
<proteinExistence type="predicted"/>
<dbReference type="AlphaFoldDB" id="A0AAN7B8C0"/>
<sequence length="1006" mass="113646">MSLHRTISRFDPTRRRIPGQLRALSKARHNYGYPGPSFHILFILSSTAVISFRWHSSDCNNPIVVAEAETGTFRCTSCGRTTPTPQSLRDSSVGNNPLPNIPPDEPLGSLNLSWPSSTYYTHSNDTRYGHDCAISADQQTETINPPKPVASDIVYDQSLQQDEIRLLHLSPSPSPSSLHPFIHVRLGVYPDKRCPEYEAISYTWVDEDGDFRLQCPIYVGPFWDILLVTNNCLSMLFYTRRSLVPRVLWVDAICVHQASQVEKTIQIPKMGAIYNNAMRVVVFLDDGGSIDKDIHPDLRPRQSIMSPAAREALPSMKSHRYFTRLWIIQELVLARSVVFAFQGVEFQADAVSASRASWSSGPASKAAPWLSLICQQSFSAEGGLAAALLLTGQSKCGDIRDKLFGVPVLLGDDHEDISLGADYTISSLHVLVGTFTHCVFQKRMVDHVLRNAVGKDGWGKQPSWVPAWRTTQPTTLGRRPFVDEYHNISPPNTESNVHCFRRILGVDDLAIRQVVCSEIHHGQDTCLPLSDRATIHSASGAMSLYMIHFCAFRSHIELLEDPPESVGGEWLYLYCIRAPNSAVLFYAYVPNLAKIFDPEKDSIFFVNNGGPVIMRHAGSGRSNTKYKIVAPLHSAWVTSKHRELSNRSIEELIRIQCLNVLATSLPLMNTETGFLEDPYIDKAFPRFRQLRLSRAAHRLRIQVFPGAATSLDTLETLCALPYWHEGQFYDLEPLFFPPFNRVNGPRRVVNSQKLAAYQSEPPKYIEFWFRMHELDQAHRLFLDPLYSLEEDPDGKLLQQEDMLFTRTVPRWELTSFLAKGGHPPSGSDVSWIDIGSCTRPAGDTIMARARSLLTKYINMDLDTLYVPVVSLRTKFVPLVQTLEHDWWETAVLRRLEPLEHYSVKPGSNRPTRYEVLMKANERTTRTLGLMNRFWILKQPKPKTWSDHVIAEHGIDSLSALAFGFHNLAMLEQTGLVCVEYQPGQVTNSRAGHDLPLRRTHVTLQPD</sequence>
<keyword evidence="3" id="KW-1185">Reference proteome</keyword>
<gene>
    <name evidence="2" type="ORF">QBC37DRAFT_373654</name>
</gene>
<evidence type="ECO:0000313" key="2">
    <source>
        <dbReference type="EMBL" id="KAK4213832.1"/>
    </source>
</evidence>
<reference evidence="2" key="2">
    <citation type="submission" date="2023-05" db="EMBL/GenBank/DDBJ databases">
        <authorList>
            <consortium name="Lawrence Berkeley National Laboratory"/>
            <person name="Steindorff A."/>
            <person name="Hensen N."/>
            <person name="Bonometti L."/>
            <person name="Westerberg I."/>
            <person name="Brannstrom I.O."/>
            <person name="Guillou S."/>
            <person name="Cros-Aarteil S."/>
            <person name="Calhoun S."/>
            <person name="Haridas S."/>
            <person name="Kuo A."/>
            <person name="Mondo S."/>
            <person name="Pangilinan J."/>
            <person name="Riley R."/>
            <person name="Labutti K."/>
            <person name="Andreopoulos B."/>
            <person name="Lipzen A."/>
            <person name="Chen C."/>
            <person name="Yanf M."/>
            <person name="Daum C."/>
            <person name="Ng V."/>
            <person name="Clum A."/>
            <person name="Ohm R."/>
            <person name="Martin F."/>
            <person name="Silar P."/>
            <person name="Natvig D."/>
            <person name="Lalanne C."/>
            <person name="Gautier V."/>
            <person name="Ament-Velasquez S.L."/>
            <person name="Kruys A."/>
            <person name="Hutchinson M.I."/>
            <person name="Powell A.J."/>
            <person name="Barry K."/>
            <person name="Miller A.N."/>
            <person name="Grigoriev I.V."/>
            <person name="Debuchy R."/>
            <person name="Gladieux P."/>
            <person name="Thoren M.H."/>
            <person name="Johannesson H."/>
        </authorList>
    </citation>
    <scope>NUCLEOTIDE SEQUENCE</scope>
    <source>
        <strain evidence="2">PSN293</strain>
    </source>
</reference>
<reference evidence="2" key="1">
    <citation type="journal article" date="2023" name="Mol. Phylogenet. Evol.">
        <title>Genome-scale phylogeny and comparative genomics of the fungal order Sordariales.</title>
        <authorList>
            <person name="Hensen N."/>
            <person name="Bonometti L."/>
            <person name="Westerberg I."/>
            <person name="Brannstrom I.O."/>
            <person name="Guillou S."/>
            <person name="Cros-Aarteil S."/>
            <person name="Calhoun S."/>
            <person name="Haridas S."/>
            <person name="Kuo A."/>
            <person name="Mondo S."/>
            <person name="Pangilinan J."/>
            <person name="Riley R."/>
            <person name="LaButti K."/>
            <person name="Andreopoulos B."/>
            <person name="Lipzen A."/>
            <person name="Chen C."/>
            <person name="Yan M."/>
            <person name="Daum C."/>
            <person name="Ng V."/>
            <person name="Clum A."/>
            <person name="Steindorff A."/>
            <person name="Ohm R.A."/>
            <person name="Martin F."/>
            <person name="Silar P."/>
            <person name="Natvig D.O."/>
            <person name="Lalanne C."/>
            <person name="Gautier V."/>
            <person name="Ament-Velasquez S.L."/>
            <person name="Kruys A."/>
            <person name="Hutchinson M.I."/>
            <person name="Powell A.J."/>
            <person name="Barry K."/>
            <person name="Miller A.N."/>
            <person name="Grigoriev I.V."/>
            <person name="Debuchy R."/>
            <person name="Gladieux P."/>
            <person name="Hiltunen Thoren M."/>
            <person name="Johannesson H."/>
        </authorList>
    </citation>
    <scope>NUCLEOTIDE SEQUENCE</scope>
    <source>
        <strain evidence="2">PSN293</strain>
    </source>
</reference>
<name>A0AAN7B8C0_9PEZI</name>